<dbReference type="EMBL" id="JAAAUB010000002">
    <property type="protein sequence ID" value="NMH15922.1"/>
    <property type="molecule type" value="Genomic_DNA"/>
</dbReference>
<sequence length="591" mass="66478">MSIEYTVYCDDPAAHEFRVEMDVPLAGEEALLLRLPVWIPGSYLIREFARHVLELTAEAVLSDGARRPLAVTKIDKCSWRVLPPRGARAVRCRYRVWAFDASVREAWLDTNRGFFNGTSLFLRVEGRIREEHRVRLVPPSDSRCAGWRVATALDRAEGTAPWSFGDYRAPDYDALIDAPVAMGPLEFVEFSAGGVPHTLAFTGQLEPVDRQRLASDLTAICSTTQALFGDIPFRRYLFLLTLTDEGYGGLEHGESSALLAARRDLPWPGMGVPSDEYVRLLGLFSHEYFHAWVVKRLKPAAFTPCDLFSENYTRLLWLFEGWTSYYDDLLLVRAGVIDADRYLALVAKTATQVLTAPGRLRQSLADASFDAWIKFYRPDENSANANVSYYAKGALLALALDLQLRERGASLDALLRLLWERHGRSGKGLEENTPFAVLHEMAGARLARWLEKMVQGTEDPPLAALLRRFGVQWREVMATLPDAGLRFERDSMRVATVRRGGSAERAGIAPRDELIAVEGFKASSAQWESVLRRRGAGARIAVHAFREGRLYQTSLELAPPALERVELRRMPRATAQQRERLHSWLHPAAQQ</sequence>
<dbReference type="Proteomes" id="UP000669605">
    <property type="component" value="Unassembled WGS sequence"/>
</dbReference>
<evidence type="ECO:0000259" key="1">
    <source>
        <dbReference type="Pfam" id="PF05299"/>
    </source>
</evidence>
<dbReference type="Gene3D" id="1.10.390.10">
    <property type="entry name" value="Neutral Protease Domain 2"/>
    <property type="match status" value="1"/>
</dbReference>
<dbReference type="InterPro" id="IPR027268">
    <property type="entry name" value="Peptidase_M4/M1_CTD_sf"/>
</dbReference>
<feature type="domain" description="Peptidase M61 N-terminal" evidence="2">
    <location>
        <begin position="4"/>
        <end position="183"/>
    </location>
</feature>
<dbReference type="InterPro" id="IPR040756">
    <property type="entry name" value="Peptidase_M61_N"/>
</dbReference>
<evidence type="ECO:0000313" key="3">
    <source>
        <dbReference type="EMBL" id="NMH15922.1"/>
    </source>
</evidence>
<comment type="caution">
    <text evidence="3">The sequence shown here is derived from an EMBL/GenBank/DDBJ whole genome shotgun (WGS) entry which is preliminary data.</text>
</comment>
<dbReference type="Gene3D" id="2.60.40.3650">
    <property type="match status" value="1"/>
</dbReference>
<evidence type="ECO:0000259" key="2">
    <source>
        <dbReference type="Pfam" id="PF17899"/>
    </source>
</evidence>
<evidence type="ECO:0000313" key="4">
    <source>
        <dbReference type="Proteomes" id="UP000669605"/>
    </source>
</evidence>
<dbReference type="Pfam" id="PF17899">
    <property type="entry name" value="Peptidase_M61_N"/>
    <property type="match status" value="1"/>
</dbReference>
<reference evidence="3 4" key="1">
    <citation type="journal article" date="2020" name="Curr. Microbiol.">
        <title>Tepidiphilus baoligensis sp. nov., a Novel Bacterium of the Family Hydrogenophilaceae Isolated from an Oil Reservoir.</title>
        <authorList>
            <person name="Zhang X."/>
            <person name="Wang G."/>
            <person name="Ma X."/>
            <person name="Yu J."/>
            <person name="You J."/>
            <person name="Xue Y."/>
            <person name="Ma Y."/>
        </authorList>
    </citation>
    <scope>NUCLEOTIDE SEQUENCE [LARGE SCALE GENOMIC DNA]</scope>
    <source>
        <strain evidence="3 4">B18-69</strain>
    </source>
</reference>
<proteinExistence type="predicted"/>
<dbReference type="InterPro" id="IPR007963">
    <property type="entry name" value="Peptidase_M61_catalytic"/>
</dbReference>
<protein>
    <submittedName>
        <fullName evidence="3">Peptidase M61</fullName>
    </submittedName>
</protein>
<dbReference type="SUPFAM" id="SSF50156">
    <property type="entry name" value="PDZ domain-like"/>
    <property type="match status" value="1"/>
</dbReference>
<dbReference type="SUPFAM" id="SSF55486">
    <property type="entry name" value="Metalloproteases ('zincins'), catalytic domain"/>
    <property type="match status" value="1"/>
</dbReference>
<gene>
    <name evidence="3" type="ORF">GV368_02100</name>
</gene>
<dbReference type="InterPro" id="IPR036034">
    <property type="entry name" value="PDZ_sf"/>
</dbReference>
<feature type="domain" description="Peptidase M61 catalytic" evidence="1">
    <location>
        <begin position="280"/>
        <end position="396"/>
    </location>
</feature>
<name>A0ABX1QIT0_9PROT</name>
<keyword evidence="4" id="KW-1185">Reference proteome</keyword>
<dbReference type="Pfam" id="PF05299">
    <property type="entry name" value="Peptidase_M61"/>
    <property type="match status" value="1"/>
</dbReference>
<organism evidence="3 4">
    <name type="scientific">Tepidiphilus baoligensis</name>
    <dbReference type="NCBI Taxonomy" id="2698687"/>
    <lineage>
        <taxon>Bacteria</taxon>
        <taxon>Pseudomonadati</taxon>
        <taxon>Pseudomonadota</taxon>
        <taxon>Hydrogenophilia</taxon>
        <taxon>Hydrogenophilales</taxon>
        <taxon>Hydrogenophilaceae</taxon>
        <taxon>Tepidiphilus</taxon>
    </lineage>
</organism>
<dbReference type="PIRSF" id="PIRSF016493">
    <property type="entry name" value="Glycyl_aminpptds"/>
    <property type="match status" value="1"/>
</dbReference>
<dbReference type="Gene3D" id="2.30.42.10">
    <property type="match status" value="1"/>
</dbReference>
<accession>A0ABX1QIT0</accession>
<dbReference type="InterPro" id="IPR024191">
    <property type="entry name" value="Peptidase_M61"/>
</dbReference>